<dbReference type="OMA" id="YDYQHAI"/>
<gene>
    <name evidence="2" type="ORF">SMACR_01120</name>
</gene>
<evidence type="ECO:0000256" key="1">
    <source>
        <dbReference type="SAM" id="MobiDB-lite"/>
    </source>
</evidence>
<feature type="compositionally biased region" description="Low complexity" evidence="1">
    <location>
        <begin position="70"/>
        <end position="86"/>
    </location>
</feature>
<dbReference type="AlphaFoldDB" id="A0A8S8ZLV0"/>
<dbReference type="VEuPathDB" id="FungiDB:SMAC_01120"/>
<feature type="compositionally biased region" description="Low complexity" evidence="1">
    <location>
        <begin position="20"/>
        <end position="35"/>
    </location>
</feature>
<feature type="region of interest" description="Disordered" evidence="1">
    <location>
        <begin position="293"/>
        <end position="326"/>
    </location>
</feature>
<accession>A0A8S8ZLV0</accession>
<dbReference type="Proteomes" id="UP000433876">
    <property type="component" value="Unassembled WGS sequence"/>
</dbReference>
<feature type="compositionally biased region" description="Polar residues" evidence="1">
    <location>
        <begin position="52"/>
        <end position="69"/>
    </location>
</feature>
<reference evidence="2 3" key="1">
    <citation type="submission" date="2017-07" db="EMBL/GenBank/DDBJ databases">
        <title>Genome sequence of the Sordaria macrospora wild type strain R19027.</title>
        <authorList>
            <person name="Nowrousian M."/>
            <person name="Teichert I."/>
            <person name="Kueck U."/>
        </authorList>
    </citation>
    <scope>NUCLEOTIDE SEQUENCE [LARGE SCALE GENOMIC DNA]</scope>
    <source>
        <strain evidence="2 3">R19027</strain>
        <tissue evidence="2">Mycelium</tissue>
    </source>
</reference>
<evidence type="ECO:0000313" key="2">
    <source>
        <dbReference type="EMBL" id="KAA8631767.1"/>
    </source>
</evidence>
<feature type="region of interest" description="Disordered" evidence="1">
    <location>
        <begin position="473"/>
        <end position="526"/>
    </location>
</feature>
<sequence length="638" mass="67697">MESPPTNEAISADTIADNQTPSTKSTSPHSTISKPSPKRTLSDMEPAACPSILSSSPLVNQTAGTDSDNTAFTTPAATSSPIAHSSPKTKPKQEKPPSPPNAVSTNTQGTIPKPKIILLHHDTIIDGRHIITRTIQNCFAAILGPTVIPPSEATILNAFAHNATLAEALVQLGAFKSSGKYSSSGPSSAFSSQSSSSSASAAAAVGTDSNTTKSTPRSKGKGKAKATTDPSTPTQEEKQYDYQHAIAHWTQAYLHYTHEFLSEFDIYFDLEPFVKQMKQQGVEVVILIAQDGFDKPSSPEQMQTANKDGNGDKDGKKKKQPAQPAKGVKIIQELVRRMGVTAAGKGSRGYQGLSRQAAGSTTVVVDGIYASGISGEGVAKVWRGEVLPAAIGGEGKACDEKNTKTGKAMTTDSPVMRKDEVIFACSSKQYLALARAIGATACWVVRCEDKGKTTDQQADLVVGDLEKLGQLIGSKMESNGKGEKAVVDASHSSNRSEAGTSTKATKEDTPKKGNPKVETEDIEMPDADHDVVATIVVPDAALTVEATAVKQDFRGKQDKEGEKKSEKRKLASPKTMKAIKTEANDDDDTVATVVQKKSPTTGKKRAREEDDLDEWLPVEMAVGKGVDDVPFVDLTEES</sequence>
<comment type="caution">
    <text evidence="2">The sequence shown here is derived from an EMBL/GenBank/DDBJ whole genome shotgun (WGS) entry which is preliminary data.</text>
</comment>
<name>A0A8S8ZLV0_SORMA</name>
<feature type="region of interest" description="Disordered" evidence="1">
    <location>
        <begin position="1"/>
        <end position="109"/>
    </location>
</feature>
<dbReference type="EMBL" id="NMPR01000069">
    <property type="protein sequence ID" value="KAA8631767.1"/>
    <property type="molecule type" value="Genomic_DNA"/>
</dbReference>
<protein>
    <submittedName>
        <fullName evidence="2">Uncharacterized protein</fullName>
    </submittedName>
</protein>
<evidence type="ECO:0000313" key="3">
    <source>
        <dbReference type="Proteomes" id="UP000433876"/>
    </source>
</evidence>
<feature type="compositionally biased region" description="Basic and acidic residues" evidence="1">
    <location>
        <begin position="504"/>
        <end position="519"/>
    </location>
</feature>
<feature type="compositionally biased region" description="Basic and acidic residues" evidence="1">
    <location>
        <begin position="553"/>
        <end position="569"/>
    </location>
</feature>
<feature type="region of interest" description="Disordered" evidence="1">
    <location>
        <begin position="203"/>
        <end position="238"/>
    </location>
</feature>
<organism evidence="2 3">
    <name type="scientific">Sordaria macrospora</name>
    <dbReference type="NCBI Taxonomy" id="5147"/>
    <lineage>
        <taxon>Eukaryota</taxon>
        <taxon>Fungi</taxon>
        <taxon>Dikarya</taxon>
        <taxon>Ascomycota</taxon>
        <taxon>Pezizomycotina</taxon>
        <taxon>Sordariomycetes</taxon>
        <taxon>Sordariomycetidae</taxon>
        <taxon>Sordariales</taxon>
        <taxon>Sordariaceae</taxon>
        <taxon>Sordaria</taxon>
    </lineage>
</organism>
<feature type="region of interest" description="Disordered" evidence="1">
    <location>
        <begin position="553"/>
        <end position="611"/>
    </location>
</feature>
<proteinExistence type="predicted"/>
<feature type="compositionally biased region" description="Polar residues" evidence="1">
    <location>
        <begin position="490"/>
        <end position="503"/>
    </location>
</feature>